<dbReference type="EMBL" id="JAVRRT010000003">
    <property type="protein sequence ID" value="KAK5173304.1"/>
    <property type="molecule type" value="Genomic_DNA"/>
</dbReference>
<evidence type="ECO:0000256" key="1">
    <source>
        <dbReference type="SAM" id="SignalP"/>
    </source>
</evidence>
<name>A0AAV9PI82_9PEZI</name>
<accession>A0AAV9PI82</accession>
<feature type="signal peptide" evidence="1">
    <location>
        <begin position="1"/>
        <end position="20"/>
    </location>
</feature>
<feature type="chain" id="PRO_5043799112" evidence="1">
    <location>
        <begin position="21"/>
        <end position="145"/>
    </location>
</feature>
<protein>
    <submittedName>
        <fullName evidence="2">Uncharacterized protein</fullName>
    </submittedName>
</protein>
<sequence>MAKTLSFFAASLALFASALAAPAPAASSNMLYIVTLPTATYTFPNLAPAGRVDMAAYSTVSAQVRIKDLPTILKAREAEADADDDEDASSLPVFTHGDVTFTFPNLAPAGTVNMAVYSTGSAQAAVTDLPTILKAREADADADAS</sequence>
<organism evidence="2 3">
    <name type="scientific">Saxophila tyrrhenica</name>
    <dbReference type="NCBI Taxonomy" id="1690608"/>
    <lineage>
        <taxon>Eukaryota</taxon>
        <taxon>Fungi</taxon>
        <taxon>Dikarya</taxon>
        <taxon>Ascomycota</taxon>
        <taxon>Pezizomycotina</taxon>
        <taxon>Dothideomycetes</taxon>
        <taxon>Dothideomycetidae</taxon>
        <taxon>Mycosphaerellales</taxon>
        <taxon>Extremaceae</taxon>
        <taxon>Saxophila</taxon>
    </lineage>
</organism>
<keyword evidence="3" id="KW-1185">Reference proteome</keyword>
<dbReference type="RefSeq" id="XP_064661999.1">
    <property type="nucleotide sequence ID" value="XM_064799244.1"/>
</dbReference>
<gene>
    <name evidence="2" type="ORF">LTR77_001985</name>
</gene>
<comment type="caution">
    <text evidence="2">The sequence shown here is derived from an EMBL/GenBank/DDBJ whole genome shotgun (WGS) entry which is preliminary data.</text>
</comment>
<dbReference type="Proteomes" id="UP001337655">
    <property type="component" value="Unassembled WGS sequence"/>
</dbReference>
<reference evidence="2 3" key="1">
    <citation type="submission" date="2023-08" db="EMBL/GenBank/DDBJ databases">
        <title>Black Yeasts Isolated from many extreme environments.</title>
        <authorList>
            <person name="Coleine C."/>
            <person name="Stajich J.E."/>
            <person name="Selbmann L."/>
        </authorList>
    </citation>
    <scope>NUCLEOTIDE SEQUENCE [LARGE SCALE GENOMIC DNA]</scope>
    <source>
        <strain evidence="2 3">CCFEE 5935</strain>
    </source>
</reference>
<proteinExistence type="predicted"/>
<dbReference type="GeneID" id="89923332"/>
<evidence type="ECO:0000313" key="2">
    <source>
        <dbReference type="EMBL" id="KAK5173304.1"/>
    </source>
</evidence>
<keyword evidence="1" id="KW-0732">Signal</keyword>
<evidence type="ECO:0000313" key="3">
    <source>
        <dbReference type="Proteomes" id="UP001337655"/>
    </source>
</evidence>
<dbReference type="AlphaFoldDB" id="A0AAV9PI82"/>